<dbReference type="HOGENOM" id="CLU_024645_3_1_1"/>
<evidence type="ECO:0000256" key="1">
    <source>
        <dbReference type="ARBA" id="ARBA00004141"/>
    </source>
</evidence>
<keyword evidence="2 5" id="KW-0812">Transmembrane</keyword>
<dbReference type="GO" id="GO:0000139">
    <property type="term" value="C:Golgi membrane"/>
    <property type="evidence" value="ECO:0007669"/>
    <property type="project" value="InterPro"/>
</dbReference>
<dbReference type="Proteomes" id="UP000027073">
    <property type="component" value="Unassembled WGS sequence"/>
</dbReference>
<evidence type="ECO:0000313" key="7">
    <source>
        <dbReference type="Proteomes" id="UP000027073"/>
    </source>
</evidence>
<dbReference type="InParanoid" id="A0A067P028"/>
<feature type="transmembrane region" description="Helical" evidence="5">
    <location>
        <begin position="367"/>
        <end position="384"/>
    </location>
</feature>
<evidence type="ECO:0000256" key="5">
    <source>
        <dbReference type="SAM" id="Phobius"/>
    </source>
</evidence>
<dbReference type="PANTHER" id="PTHR10231">
    <property type="entry name" value="NUCLEOTIDE-SUGAR TRANSMEMBRANE TRANSPORTER"/>
    <property type="match status" value="1"/>
</dbReference>
<dbReference type="VEuPathDB" id="FungiDB:PLEOSDRAFT_1052346"/>
<evidence type="ECO:0008006" key="8">
    <source>
        <dbReference type="Google" id="ProtNLM"/>
    </source>
</evidence>
<feature type="transmembrane region" description="Helical" evidence="5">
    <location>
        <begin position="242"/>
        <end position="263"/>
    </location>
</feature>
<evidence type="ECO:0000256" key="3">
    <source>
        <dbReference type="ARBA" id="ARBA00022989"/>
    </source>
</evidence>
<proteinExistence type="predicted"/>
<keyword evidence="4 5" id="KW-0472">Membrane</keyword>
<name>A0A067P028_PLEO1</name>
<dbReference type="FunCoup" id="A0A067P028">
    <property type="interactions" value="37"/>
</dbReference>
<dbReference type="EMBL" id="KL198004">
    <property type="protein sequence ID" value="KDQ33509.1"/>
    <property type="molecule type" value="Genomic_DNA"/>
</dbReference>
<feature type="transmembrane region" description="Helical" evidence="5">
    <location>
        <begin position="314"/>
        <end position="334"/>
    </location>
</feature>
<comment type="subcellular location">
    <subcellularLocation>
        <location evidence="1">Membrane</location>
        <topology evidence="1">Multi-pass membrane protein</topology>
    </subcellularLocation>
</comment>
<dbReference type="AlphaFoldDB" id="A0A067P028"/>
<dbReference type="GO" id="GO:0015165">
    <property type="term" value="F:pyrimidine nucleotide-sugar transmembrane transporter activity"/>
    <property type="evidence" value="ECO:0007669"/>
    <property type="project" value="InterPro"/>
</dbReference>
<evidence type="ECO:0000313" key="6">
    <source>
        <dbReference type="EMBL" id="KDQ33509.1"/>
    </source>
</evidence>
<feature type="transmembrane region" description="Helical" evidence="5">
    <location>
        <begin position="211"/>
        <end position="230"/>
    </location>
</feature>
<reference evidence="7" key="1">
    <citation type="journal article" date="2014" name="Proc. Natl. Acad. Sci. U.S.A.">
        <title>Extensive sampling of basidiomycete genomes demonstrates inadequacy of the white-rot/brown-rot paradigm for wood decay fungi.</title>
        <authorList>
            <person name="Riley R."/>
            <person name="Salamov A.A."/>
            <person name="Brown D.W."/>
            <person name="Nagy L.G."/>
            <person name="Floudas D."/>
            <person name="Held B.W."/>
            <person name="Levasseur A."/>
            <person name="Lombard V."/>
            <person name="Morin E."/>
            <person name="Otillar R."/>
            <person name="Lindquist E.A."/>
            <person name="Sun H."/>
            <person name="LaButti K.M."/>
            <person name="Schmutz J."/>
            <person name="Jabbour D."/>
            <person name="Luo H."/>
            <person name="Baker S.E."/>
            <person name="Pisabarro A.G."/>
            <person name="Walton J.D."/>
            <person name="Blanchette R.A."/>
            <person name="Henrissat B."/>
            <person name="Martin F."/>
            <person name="Cullen D."/>
            <person name="Hibbett D.S."/>
            <person name="Grigoriev I.V."/>
        </authorList>
    </citation>
    <scope>NUCLEOTIDE SEQUENCE [LARGE SCALE GENOMIC DNA]</scope>
    <source>
        <strain evidence="7">PC15</strain>
    </source>
</reference>
<dbReference type="InterPro" id="IPR007271">
    <property type="entry name" value="Nuc_sug_transpt"/>
</dbReference>
<sequence>MTQHPNNALPAISLNISLKANEAHDHDNDELGLANNTNGNAQAVPSLWGIPLKYISLVTLALQNSLLTIIMHYSRVSTPPSRAYSAATAVLMNELLKGGISLLIAFSRIELPSTPQASYRDISQTTSYPTSWFAPRLVSARIRRLWKDVFSADCWKLSIPAILYVIQNNLQYVAASNLDAATFQVSYQMKILTTAGFSVLLLRKRLAPTQWLALLFLAIGVGIVQIQGSTSHSTAMIDDMNAMKGFLAVAAACFTSGLAGVYFEMVLKNSQADLWVRNVQLSLFSLLPAIAPILYDHASEGSGAFGTLFRNFGFWAWATVLVQVLGGLITAMVIKYSDNILKGFATSLSIVISFLASVALFNFQMTFTFVLGSVVVLIATWLYNQQPKPKPNILVTTTDHQLWTFNPSEKELSSPAVFVAPQVPDHSPRGTLSLSTSRSLSSSSVSLSSMSLHSSPQLEARILDSKENRTF</sequence>
<organism evidence="6 7">
    <name type="scientific">Pleurotus ostreatus (strain PC15)</name>
    <name type="common">Oyster mushroom</name>
    <dbReference type="NCBI Taxonomy" id="1137138"/>
    <lineage>
        <taxon>Eukaryota</taxon>
        <taxon>Fungi</taxon>
        <taxon>Dikarya</taxon>
        <taxon>Basidiomycota</taxon>
        <taxon>Agaricomycotina</taxon>
        <taxon>Agaricomycetes</taxon>
        <taxon>Agaricomycetidae</taxon>
        <taxon>Agaricales</taxon>
        <taxon>Pleurotineae</taxon>
        <taxon>Pleurotaceae</taxon>
        <taxon>Pleurotus</taxon>
    </lineage>
</organism>
<protein>
    <recommendedName>
        <fullName evidence="8">Nucleotide-sugar transporter</fullName>
    </recommendedName>
</protein>
<dbReference type="OrthoDB" id="408493at2759"/>
<keyword evidence="3 5" id="KW-1133">Transmembrane helix</keyword>
<dbReference type="NCBIfam" id="TIGR00803">
    <property type="entry name" value="nst"/>
    <property type="match status" value="1"/>
</dbReference>
<dbReference type="SUPFAM" id="SSF103481">
    <property type="entry name" value="Multidrug resistance efflux transporter EmrE"/>
    <property type="match status" value="1"/>
</dbReference>
<feature type="transmembrane region" description="Helical" evidence="5">
    <location>
        <begin position="341"/>
        <end position="361"/>
    </location>
</feature>
<evidence type="ECO:0000256" key="2">
    <source>
        <dbReference type="ARBA" id="ARBA00022692"/>
    </source>
</evidence>
<dbReference type="Pfam" id="PF04142">
    <property type="entry name" value="Nuc_sug_transp"/>
    <property type="match status" value="2"/>
</dbReference>
<dbReference type="STRING" id="1137138.A0A067P028"/>
<gene>
    <name evidence="6" type="ORF">PLEOSDRAFT_1052346</name>
</gene>
<evidence type="ECO:0000256" key="4">
    <source>
        <dbReference type="ARBA" id="ARBA00023136"/>
    </source>
</evidence>
<accession>A0A067P028</accession>
<dbReference type="InterPro" id="IPR037185">
    <property type="entry name" value="EmrE-like"/>
</dbReference>